<dbReference type="GO" id="GO:0006261">
    <property type="term" value="P:DNA-templated DNA replication"/>
    <property type="evidence" value="ECO:0007669"/>
    <property type="project" value="TreeGrafter"/>
</dbReference>
<dbReference type="Gene3D" id="3.40.50.300">
    <property type="entry name" value="P-loop containing nucleotide triphosphate hydrolases"/>
    <property type="match status" value="1"/>
</dbReference>
<evidence type="ECO:0000313" key="1">
    <source>
        <dbReference type="EMBL" id="OGZ42990.1"/>
    </source>
</evidence>
<organism evidence="1 2">
    <name type="scientific">Candidatus Ryanbacteria bacterium RIFCSPHIGHO2_01_45_13</name>
    <dbReference type="NCBI Taxonomy" id="1802112"/>
    <lineage>
        <taxon>Bacteria</taxon>
        <taxon>Candidatus Ryaniibacteriota</taxon>
    </lineage>
</organism>
<dbReference type="AlphaFoldDB" id="A0A1G2FZG6"/>
<sequence>MLTQVLKKTIAKQLLSASIPHGYLFISTLQADREHVAQAIMQFFICSGKKDAGKLAYCGKCYECRTYGKNPELFVEFLKNENGKSTIGVEAVRTMKKHIFLKRTSGWNIVYVADAHRLSREAAGALLKILEEPPAGTLFILLSSNLSSVPQVMRSRLQVFFLFNGQSKSPALKQANTFLSLPSYERLEQLKKLSENKEKAGTLLTELIMLFEKKLHEYVATDRFGDREFLQISKRLSLACHALYIMEHTNTNPGLLLEEFLFSCEYL</sequence>
<dbReference type="PANTHER" id="PTHR11669">
    <property type="entry name" value="REPLICATION FACTOR C / DNA POLYMERASE III GAMMA-TAU SUBUNIT"/>
    <property type="match status" value="1"/>
</dbReference>
<proteinExistence type="predicted"/>
<comment type="caution">
    <text evidence="1">The sequence shown here is derived from an EMBL/GenBank/DDBJ whole genome shotgun (WGS) entry which is preliminary data.</text>
</comment>
<dbReference type="Proteomes" id="UP000176700">
    <property type="component" value="Unassembled WGS sequence"/>
</dbReference>
<name>A0A1G2FZG6_9BACT</name>
<dbReference type="Pfam" id="PF13177">
    <property type="entry name" value="DNA_pol3_delta2"/>
    <property type="match status" value="1"/>
</dbReference>
<evidence type="ECO:0008006" key="3">
    <source>
        <dbReference type="Google" id="ProtNLM"/>
    </source>
</evidence>
<dbReference type="PANTHER" id="PTHR11669:SF8">
    <property type="entry name" value="DNA POLYMERASE III SUBUNIT DELTA"/>
    <property type="match status" value="1"/>
</dbReference>
<reference evidence="1 2" key="1">
    <citation type="journal article" date="2016" name="Nat. Commun.">
        <title>Thousands of microbial genomes shed light on interconnected biogeochemical processes in an aquifer system.</title>
        <authorList>
            <person name="Anantharaman K."/>
            <person name="Brown C.T."/>
            <person name="Hug L.A."/>
            <person name="Sharon I."/>
            <person name="Castelle C.J."/>
            <person name="Probst A.J."/>
            <person name="Thomas B.C."/>
            <person name="Singh A."/>
            <person name="Wilkins M.J."/>
            <person name="Karaoz U."/>
            <person name="Brodie E.L."/>
            <person name="Williams K.H."/>
            <person name="Hubbard S.S."/>
            <person name="Banfield J.F."/>
        </authorList>
    </citation>
    <scope>NUCLEOTIDE SEQUENCE [LARGE SCALE GENOMIC DNA]</scope>
</reference>
<dbReference type="SUPFAM" id="SSF52540">
    <property type="entry name" value="P-loop containing nucleoside triphosphate hydrolases"/>
    <property type="match status" value="1"/>
</dbReference>
<protein>
    <recommendedName>
        <fullName evidence="3">DNA polymerase III subunit delta</fullName>
    </recommendedName>
</protein>
<dbReference type="EMBL" id="MHNI01000012">
    <property type="protein sequence ID" value="OGZ42990.1"/>
    <property type="molecule type" value="Genomic_DNA"/>
</dbReference>
<accession>A0A1G2FZG6</accession>
<dbReference type="InterPro" id="IPR050238">
    <property type="entry name" value="DNA_Rep/Repair_Clamp_Loader"/>
</dbReference>
<dbReference type="InterPro" id="IPR027417">
    <property type="entry name" value="P-loop_NTPase"/>
</dbReference>
<gene>
    <name evidence="1" type="ORF">A2W41_02660</name>
</gene>
<evidence type="ECO:0000313" key="2">
    <source>
        <dbReference type="Proteomes" id="UP000176700"/>
    </source>
</evidence>